<dbReference type="OrthoDB" id="4931325at2"/>
<dbReference type="STRING" id="349161.Dred_1217"/>
<dbReference type="NCBIfam" id="TIGR01644">
    <property type="entry name" value="phage_P2_V"/>
    <property type="match status" value="1"/>
</dbReference>
<evidence type="ECO:0000313" key="1">
    <source>
        <dbReference type="EMBL" id="ABO49751.1"/>
    </source>
</evidence>
<name>A4J3U8_DESRM</name>
<dbReference type="eggNOG" id="COG4540">
    <property type="taxonomic scope" value="Bacteria"/>
</dbReference>
<proteinExistence type="predicted"/>
<accession>A4J3U8</accession>
<dbReference type="InterPro" id="IPR037026">
    <property type="entry name" value="Vgr_OB-fold_dom_sf"/>
</dbReference>
<dbReference type="RefSeq" id="WP_011877577.1">
    <property type="nucleotide sequence ID" value="NC_009253.1"/>
</dbReference>
<protein>
    <submittedName>
        <fullName evidence="1">Phage baseplate assembly protein V</fullName>
    </submittedName>
</protein>
<dbReference type="InterPro" id="IPR013046">
    <property type="entry name" value="GpV/Gp45"/>
</dbReference>
<dbReference type="EMBL" id="CP000612">
    <property type="protein sequence ID" value="ABO49751.1"/>
    <property type="molecule type" value="Genomic_DNA"/>
</dbReference>
<reference evidence="1 2" key="1">
    <citation type="submission" date="2007-03" db="EMBL/GenBank/DDBJ databases">
        <title>Complete sequence of Desulfotomaculum reducens MI-1.</title>
        <authorList>
            <consortium name="US DOE Joint Genome Institute"/>
            <person name="Copeland A."/>
            <person name="Lucas S."/>
            <person name="Lapidus A."/>
            <person name="Barry K."/>
            <person name="Detter J.C."/>
            <person name="Glavina del Rio T."/>
            <person name="Hammon N."/>
            <person name="Israni S."/>
            <person name="Dalin E."/>
            <person name="Tice H."/>
            <person name="Pitluck S."/>
            <person name="Sims D."/>
            <person name="Brettin T."/>
            <person name="Bruce D."/>
            <person name="Han C."/>
            <person name="Tapia R."/>
            <person name="Schmutz J."/>
            <person name="Larimer F."/>
            <person name="Land M."/>
            <person name="Hauser L."/>
            <person name="Kyrpides N."/>
            <person name="Kim E."/>
            <person name="Tebo B.M."/>
            <person name="Richardson P."/>
        </authorList>
    </citation>
    <scope>NUCLEOTIDE SEQUENCE [LARGE SCALE GENOMIC DNA]</scope>
    <source>
        <strain evidence="1 2">MI-1</strain>
    </source>
</reference>
<keyword evidence="2" id="KW-1185">Reference proteome</keyword>
<dbReference type="Gene3D" id="6.20.150.10">
    <property type="match status" value="1"/>
</dbReference>
<dbReference type="AlphaFoldDB" id="A4J3U8"/>
<dbReference type="Gene3D" id="2.40.50.230">
    <property type="entry name" value="Gp5 N-terminal domain"/>
    <property type="match status" value="1"/>
</dbReference>
<gene>
    <name evidence="1" type="ordered locus">Dred_1217</name>
</gene>
<dbReference type="InterPro" id="IPR044033">
    <property type="entry name" value="GpV-like_apex"/>
</dbReference>
<sequence length="159" mass="16788">MDLIRVGQISSVNPEKCTARVMFQDKSDVVSYDLPVMVRGSLNNKDYWIPAPGEQVICLFLSSGVAQGFVLGSIYSEKDKPPVKDSNKRHISFSDGTKIEYDAATHTLTVNATGPVNIVAAGNVNVTGDVIADGISLKKHIHDGVMGGSSSTNPPVGGG</sequence>
<dbReference type="HOGENOM" id="CLU_088884_3_1_9"/>
<dbReference type="Pfam" id="PF18946">
    <property type="entry name" value="Apex"/>
    <property type="match status" value="1"/>
</dbReference>
<dbReference type="KEGG" id="drm:Dred_1217"/>
<dbReference type="Proteomes" id="UP000001556">
    <property type="component" value="Chromosome"/>
</dbReference>
<organism evidence="1 2">
    <name type="scientific">Desulforamulus reducens (strain ATCC BAA-1160 / DSM 100696 / MI-1)</name>
    <name type="common">Desulfotomaculum reducens</name>
    <dbReference type="NCBI Taxonomy" id="349161"/>
    <lineage>
        <taxon>Bacteria</taxon>
        <taxon>Bacillati</taxon>
        <taxon>Bacillota</taxon>
        <taxon>Clostridia</taxon>
        <taxon>Eubacteriales</taxon>
        <taxon>Peptococcaceae</taxon>
        <taxon>Desulforamulus</taxon>
    </lineage>
</organism>
<evidence type="ECO:0000313" key="2">
    <source>
        <dbReference type="Proteomes" id="UP000001556"/>
    </source>
</evidence>